<dbReference type="InterPro" id="IPR030887">
    <property type="entry name" value="Beta-barrel_YaiO"/>
</dbReference>
<dbReference type="Proteomes" id="UP001589774">
    <property type="component" value="Unassembled WGS sequence"/>
</dbReference>
<sequence length="412" mass="47530">MHCMRVHLLVSILLMPFFAFAQTKTSDDLFTEARNAAFEQKNYEKAKQLAKRALAQSPDYTDVAIFLGRVYTWTDQPDSARNVFENILLRGVTSEDLFLAYASLEYWNDNNHKALNLVNQGLTINASSEDLLLLKSRILYAETNYREAEQVIGNLLNINNQNTEARALAARISDNSALNAIGIVYNFVHFNKQFDDPWHLAGISYKRQTKFGSVIAKLNYANRFKTNGFQYELEAYPRISKMFYMYLNAGYSGDVGVFPKYRTGASLYANLPKSFEAEIGYRQLYFTDATWMYTASVGKYFRNFWFNFRTYLTPDNEDISQSYTFTTRYYIGGANDYFGAAIGTGISPDDKNTNVLLEEAYKLRTNKIMLEYNFSVKNLHIFNVNASFFRQEYQPTIKGNQLDIGISYQKRF</sequence>
<proteinExistence type="predicted"/>
<keyword evidence="1" id="KW-0732">Signal</keyword>
<dbReference type="EMBL" id="JBHLWO010000002">
    <property type="protein sequence ID" value="MFC0320425.1"/>
    <property type="molecule type" value="Genomic_DNA"/>
</dbReference>
<comment type="caution">
    <text evidence="3">The sequence shown here is derived from an EMBL/GenBank/DDBJ whole genome shotgun (WGS) entry which is preliminary data.</text>
</comment>
<dbReference type="NCBIfam" id="TIGR04390">
    <property type="entry name" value="OMP_YaiO_dom"/>
    <property type="match status" value="1"/>
</dbReference>
<dbReference type="Pfam" id="PF14559">
    <property type="entry name" value="TPR_19"/>
    <property type="match status" value="1"/>
</dbReference>
<dbReference type="InterPro" id="IPR011990">
    <property type="entry name" value="TPR-like_helical_dom_sf"/>
</dbReference>
<evidence type="ECO:0000259" key="2">
    <source>
        <dbReference type="Pfam" id="PF19413"/>
    </source>
</evidence>
<evidence type="ECO:0000313" key="3">
    <source>
        <dbReference type="EMBL" id="MFC0320425.1"/>
    </source>
</evidence>
<reference evidence="3 4" key="1">
    <citation type="submission" date="2024-09" db="EMBL/GenBank/DDBJ databases">
        <authorList>
            <person name="Sun Q."/>
            <person name="Mori K."/>
        </authorList>
    </citation>
    <scope>NUCLEOTIDE SEQUENCE [LARGE SCALE GENOMIC DNA]</scope>
    <source>
        <strain evidence="3 4">CCM 7765</strain>
    </source>
</reference>
<gene>
    <name evidence="3" type="ORF">ACFFI0_19010</name>
</gene>
<feature type="domain" description="YaiO beta-barrel" evidence="2">
    <location>
        <begin position="179"/>
        <end position="350"/>
    </location>
</feature>
<feature type="chain" id="PRO_5046476604" evidence="1">
    <location>
        <begin position="22"/>
        <end position="412"/>
    </location>
</feature>
<dbReference type="SUPFAM" id="SSF48452">
    <property type="entry name" value="TPR-like"/>
    <property type="match status" value="1"/>
</dbReference>
<keyword evidence="4" id="KW-1185">Reference proteome</keyword>
<dbReference type="RefSeq" id="WP_207303820.1">
    <property type="nucleotide sequence ID" value="NZ_JBHLWO010000002.1"/>
</dbReference>
<name>A0ABV6HQQ8_9SPHI</name>
<dbReference type="Gene3D" id="1.25.40.10">
    <property type="entry name" value="Tetratricopeptide repeat domain"/>
    <property type="match status" value="1"/>
</dbReference>
<evidence type="ECO:0000256" key="1">
    <source>
        <dbReference type="SAM" id="SignalP"/>
    </source>
</evidence>
<protein>
    <submittedName>
        <fullName evidence="3">YaiO family outer membrane beta-barrel protein</fullName>
    </submittedName>
</protein>
<dbReference type="Pfam" id="PF19413">
    <property type="entry name" value="YaiO"/>
    <property type="match status" value="1"/>
</dbReference>
<accession>A0ABV6HQQ8</accession>
<feature type="signal peptide" evidence="1">
    <location>
        <begin position="1"/>
        <end position="21"/>
    </location>
</feature>
<evidence type="ECO:0000313" key="4">
    <source>
        <dbReference type="Proteomes" id="UP001589774"/>
    </source>
</evidence>
<organism evidence="3 4">
    <name type="scientific">Olivibacter oleidegradans</name>
    <dbReference type="NCBI Taxonomy" id="760123"/>
    <lineage>
        <taxon>Bacteria</taxon>
        <taxon>Pseudomonadati</taxon>
        <taxon>Bacteroidota</taxon>
        <taxon>Sphingobacteriia</taxon>
        <taxon>Sphingobacteriales</taxon>
        <taxon>Sphingobacteriaceae</taxon>
        <taxon>Olivibacter</taxon>
    </lineage>
</organism>